<dbReference type="EMBL" id="KL648689">
    <property type="protein sequence ID" value="KEY65681.1"/>
    <property type="molecule type" value="Genomic_DNA"/>
</dbReference>
<dbReference type="Gene3D" id="3.40.50.1820">
    <property type="entry name" value="alpha/beta hydrolase"/>
    <property type="match status" value="1"/>
</dbReference>
<dbReference type="PANTHER" id="PTHR37471">
    <property type="entry name" value="UNNAMED PRODUCT"/>
    <property type="match status" value="1"/>
</dbReference>
<keyword evidence="1" id="KW-1133">Transmembrane helix</keyword>
<dbReference type="SUPFAM" id="SSF53474">
    <property type="entry name" value="alpha/beta-Hydrolases"/>
    <property type="match status" value="1"/>
</dbReference>
<evidence type="ECO:0008006" key="4">
    <source>
        <dbReference type="Google" id="ProtNLM"/>
    </source>
</evidence>
<gene>
    <name evidence="2" type="ORF">S7711_07514</name>
</gene>
<evidence type="ECO:0000313" key="3">
    <source>
        <dbReference type="Proteomes" id="UP000028045"/>
    </source>
</evidence>
<sequence length="510" mass="56989">MIGTSFAELVFIRIAILCVRYSAALYAAALACLVFVYGAPAWQFPAAHALCLLLAAEATYALFIWQPYKRRLLQPALHPPPLSRAERRALFEQCLGNTTGVDTYLRGWFMGAEMKDICRENMREFLLWAFFEQGCEGLDPDGPAHVRQDLDEYVALIEQRLGQRLADGRGPAKSLRLTLDAVPTAYRGLMWYLVIFLVDQLTHILLTWNGYQYYARAPSTALDVFPPRPQDFLSRRRSAAPALSYWFHPHSDNSKVPLIFFHGIGVGLWTYIRFLLELMPAPGKQAPCSGVMAIEFLPVSFRLTAPPPDKTEFLRQMTRILEHHGWASYAIASHSYGSVLTTHMLRSPSLGGRVASIVLIDPVTICLHLPSVAYNFTRRQPRRANEWQLWYFASMDPAVALCLGRNFFWRENIIWKEDLMGSESMSGSVASSKGRGAAVCLSGKDLIVDTAAVAEYLADQGGLEVVTFPHLDHAQAFDDVVARQRLVRLIGARCSTVSQSSIDPAGTANQ</sequence>
<dbReference type="AlphaFoldDB" id="A0A084AK52"/>
<name>A0A084AK52_STACB</name>
<evidence type="ECO:0000313" key="2">
    <source>
        <dbReference type="EMBL" id="KEY65681.1"/>
    </source>
</evidence>
<dbReference type="OrthoDB" id="6431331at2759"/>
<dbReference type="Proteomes" id="UP000028045">
    <property type="component" value="Unassembled WGS sequence"/>
</dbReference>
<keyword evidence="3" id="KW-1185">Reference proteome</keyword>
<dbReference type="PANTHER" id="PTHR37471:SF1">
    <property type="entry name" value="AB HYDROLASE-1 DOMAIN-CONTAINING PROTEIN"/>
    <property type="match status" value="1"/>
</dbReference>
<organism evidence="2 3">
    <name type="scientific">Stachybotrys chartarum (strain CBS 109288 / IBT 7711)</name>
    <name type="common">Toxic black mold</name>
    <name type="synonym">Stilbospora chartarum</name>
    <dbReference type="NCBI Taxonomy" id="1280523"/>
    <lineage>
        <taxon>Eukaryota</taxon>
        <taxon>Fungi</taxon>
        <taxon>Dikarya</taxon>
        <taxon>Ascomycota</taxon>
        <taxon>Pezizomycotina</taxon>
        <taxon>Sordariomycetes</taxon>
        <taxon>Hypocreomycetidae</taxon>
        <taxon>Hypocreales</taxon>
        <taxon>Stachybotryaceae</taxon>
        <taxon>Stachybotrys</taxon>
    </lineage>
</organism>
<accession>A0A084AK52</accession>
<keyword evidence="1" id="KW-0812">Transmembrane</keyword>
<dbReference type="HOGENOM" id="CLU_027502_2_0_1"/>
<keyword evidence="1" id="KW-0472">Membrane</keyword>
<feature type="transmembrane region" description="Helical" evidence="1">
    <location>
        <begin position="21"/>
        <end position="40"/>
    </location>
</feature>
<proteinExistence type="predicted"/>
<evidence type="ECO:0000256" key="1">
    <source>
        <dbReference type="SAM" id="Phobius"/>
    </source>
</evidence>
<dbReference type="InterPro" id="IPR029058">
    <property type="entry name" value="AB_hydrolase_fold"/>
</dbReference>
<reference evidence="2 3" key="1">
    <citation type="journal article" date="2014" name="BMC Genomics">
        <title>Comparative genome sequencing reveals chemotype-specific gene clusters in the toxigenic black mold Stachybotrys.</title>
        <authorList>
            <person name="Semeiks J."/>
            <person name="Borek D."/>
            <person name="Otwinowski Z."/>
            <person name="Grishin N.V."/>
        </authorList>
    </citation>
    <scope>NUCLEOTIDE SEQUENCE [LARGE SCALE GENOMIC DNA]</scope>
    <source>
        <strain evidence="3">CBS 109288 / IBT 7711</strain>
    </source>
</reference>
<protein>
    <recommendedName>
        <fullName evidence="4">AB hydrolase-1 domain-containing protein</fullName>
    </recommendedName>
</protein>